<dbReference type="InterPro" id="IPR014717">
    <property type="entry name" value="Transl_elong_EF1B/ribsomal_bS6"/>
</dbReference>
<dbReference type="PANTHER" id="PTHR39555">
    <property type="entry name" value="FIMBRIAL ASSEMBLY PROTEIN PILO-LIKE PROTEIN-RELATED"/>
    <property type="match status" value="1"/>
</dbReference>
<proteinExistence type="predicted"/>
<dbReference type="Gene3D" id="1.10.287.540">
    <property type="entry name" value="Helix hairpin bin"/>
    <property type="match status" value="1"/>
</dbReference>
<feature type="transmembrane region" description="Helical" evidence="2">
    <location>
        <begin position="20"/>
        <end position="40"/>
    </location>
</feature>
<keyword evidence="4" id="KW-1185">Reference proteome</keyword>
<dbReference type="Proteomes" id="UP000286806">
    <property type="component" value="Unassembled WGS sequence"/>
</dbReference>
<dbReference type="EMBL" id="BGOW01000010">
    <property type="protein sequence ID" value="GBL45339.1"/>
    <property type="molecule type" value="Genomic_DNA"/>
</dbReference>
<name>A0A401JCK9_9PROT</name>
<gene>
    <name evidence="3" type="ORF">SFMTTN_1146</name>
</gene>
<keyword evidence="2" id="KW-0472">Membrane</keyword>
<dbReference type="RefSeq" id="WP_124704169.1">
    <property type="nucleotide sequence ID" value="NZ_BGOW01000010.1"/>
</dbReference>
<dbReference type="PANTHER" id="PTHR39555:SF1">
    <property type="entry name" value="TYPE IV PILUS INNER MEMBRANE COMPONENT PILO"/>
    <property type="match status" value="1"/>
</dbReference>
<protein>
    <submittedName>
        <fullName evidence="3">Type IV pilus biogenesis protein PilO</fullName>
    </submittedName>
</protein>
<dbReference type="AlphaFoldDB" id="A0A401JCK9"/>
<dbReference type="OrthoDB" id="9802133at2"/>
<keyword evidence="2" id="KW-0812">Transmembrane</keyword>
<dbReference type="PIRSF" id="PIRSF016482">
    <property type="entry name" value="PilO"/>
    <property type="match status" value="1"/>
</dbReference>
<evidence type="ECO:0000256" key="2">
    <source>
        <dbReference type="SAM" id="Phobius"/>
    </source>
</evidence>
<accession>A0A401JCK9</accession>
<comment type="caution">
    <text evidence="3">The sequence shown here is derived from an EMBL/GenBank/DDBJ whole genome shotgun (WGS) entry which is preliminary data.</text>
</comment>
<dbReference type="Gene3D" id="3.30.70.60">
    <property type="match status" value="1"/>
</dbReference>
<reference evidence="3 4" key="1">
    <citation type="journal article" date="2019" name="Front. Microbiol.">
        <title>Genomes of Neutrophilic Sulfur-Oxidizing Chemolithoautotrophs Representing 9 Proteobacterial Species From 8 Genera.</title>
        <authorList>
            <person name="Watanabe T."/>
            <person name="Kojima H."/>
            <person name="Umezawa K."/>
            <person name="Hori C."/>
            <person name="Takasuka T.E."/>
            <person name="Kato Y."/>
            <person name="Fukui M."/>
        </authorList>
    </citation>
    <scope>NUCLEOTIDE SEQUENCE [LARGE SCALE GENOMIC DNA]</scope>
    <source>
        <strain evidence="3 4">TTN</strain>
    </source>
</reference>
<evidence type="ECO:0000313" key="3">
    <source>
        <dbReference type="EMBL" id="GBL45339.1"/>
    </source>
</evidence>
<dbReference type="Pfam" id="PF04350">
    <property type="entry name" value="PilO"/>
    <property type="match status" value="1"/>
</dbReference>
<dbReference type="InterPro" id="IPR007445">
    <property type="entry name" value="PilO"/>
</dbReference>
<sequence>MTLDDLNNLNLKDLANAQMSVKAVLLAVLFVAIVFAGYWFGWSGQLDALNTAKQEEMSLRDTYMNKKRQAINLDAYKQQLKDIERSFGALLKQLPNKSEMDALLTDINQAGLGRGLQFELFKPGTEKIGDFYAELPISVRLTGSYHDLGAFASDIAQLPRIVTLHDIEISPEKDGALSMNAVVKTYRYLDDDEIAAQKKGAKGAAKK</sequence>
<feature type="coiled-coil region" evidence="1">
    <location>
        <begin position="66"/>
        <end position="93"/>
    </location>
</feature>
<dbReference type="GO" id="GO:0043107">
    <property type="term" value="P:type IV pilus-dependent motility"/>
    <property type="evidence" value="ECO:0007669"/>
    <property type="project" value="InterPro"/>
</dbReference>
<organism evidence="3 4">
    <name type="scientific">Sulfuriferula multivorans</name>
    <dbReference type="NCBI Taxonomy" id="1559896"/>
    <lineage>
        <taxon>Bacteria</taxon>
        <taxon>Pseudomonadati</taxon>
        <taxon>Pseudomonadota</taxon>
        <taxon>Betaproteobacteria</taxon>
        <taxon>Nitrosomonadales</taxon>
        <taxon>Sulfuricellaceae</taxon>
        <taxon>Sulfuriferula</taxon>
    </lineage>
</organism>
<dbReference type="GO" id="GO:0043683">
    <property type="term" value="P:type IV pilus assembly"/>
    <property type="evidence" value="ECO:0007669"/>
    <property type="project" value="InterPro"/>
</dbReference>
<keyword evidence="2" id="KW-1133">Transmembrane helix</keyword>
<keyword evidence="1" id="KW-0175">Coiled coil</keyword>
<evidence type="ECO:0000313" key="4">
    <source>
        <dbReference type="Proteomes" id="UP000286806"/>
    </source>
</evidence>
<evidence type="ECO:0000256" key="1">
    <source>
        <dbReference type="SAM" id="Coils"/>
    </source>
</evidence>